<gene>
    <name evidence="1" type="ORF">KN1_07690</name>
</gene>
<reference evidence="1 2" key="1">
    <citation type="submission" date="2021-04" db="EMBL/GenBank/DDBJ databases">
        <title>Complete genome sequence of Stygiolobus sp. KN-1.</title>
        <authorList>
            <person name="Nakamura K."/>
            <person name="Sakai H."/>
            <person name="Kurosawa N."/>
        </authorList>
    </citation>
    <scope>NUCLEOTIDE SEQUENCE [LARGE SCALE GENOMIC DNA]</scope>
    <source>
        <strain evidence="1 2">KN-1</strain>
    </source>
</reference>
<evidence type="ECO:0000313" key="1">
    <source>
        <dbReference type="EMBL" id="BCU69472.1"/>
    </source>
</evidence>
<dbReference type="GeneID" id="66162526"/>
<dbReference type="AlphaFoldDB" id="A0A8D5U5P6"/>
<proteinExistence type="predicted"/>
<evidence type="ECO:0000313" key="2">
    <source>
        <dbReference type="Proteomes" id="UP000825123"/>
    </source>
</evidence>
<dbReference type="Proteomes" id="UP000825123">
    <property type="component" value="Chromosome"/>
</dbReference>
<protein>
    <recommendedName>
        <fullName evidence="3">Single-stranded DNA exonuclease</fullName>
    </recommendedName>
</protein>
<dbReference type="KEGG" id="csty:KN1_07690"/>
<dbReference type="EMBL" id="AP024597">
    <property type="protein sequence ID" value="BCU69472.1"/>
    <property type="molecule type" value="Genomic_DNA"/>
</dbReference>
<name>A0A8D5U5P6_9CREN</name>
<evidence type="ECO:0008006" key="3">
    <source>
        <dbReference type="Google" id="ProtNLM"/>
    </source>
</evidence>
<sequence>MENYLKEPVPDKQISSEIISSGTKCIRIPYNPDSIIFSFLISKYTSNTDGFYLTFKGECPVKLDITPSGRTVKIFERQYNIGQNSFSSLFPISVDDIIPILTGMFSSIVLERRLMTEYERNVISQMENLGVTIEKNIKIPNYKNLPLFSSLTMSIDPFIPEITGNREEAMKALKEIGIEATDRLEDLDEAKINTLMMRIASSVMKINPKFDRTDLVADRVYFMEYDTLELAYTVLYFLDLKGIGDLFQLVFTPNYAETLVMKFRDEMVKGFKINGITENSQFYVVDSSLKSPILLQLIYLQQGRVRRDKPIFVKLQDGLYTSRYFLTSWAKEGLNKVEDKYYAKG</sequence>
<accession>A0A8D5U5P6</accession>
<dbReference type="RefSeq" id="WP_221289500.1">
    <property type="nucleotide sequence ID" value="NZ_AP024597.1"/>
</dbReference>
<keyword evidence="2" id="KW-1185">Reference proteome</keyword>
<organism evidence="1 2">
    <name type="scientific">Stygiolobus caldivivus</name>
    <dbReference type="NCBI Taxonomy" id="2824673"/>
    <lineage>
        <taxon>Archaea</taxon>
        <taxon>Thermoproteota</taxon>
        <taxon>Thermoprotei</taxon>
        <taxon>Sulfolobales</taxon>
        <taxon>Sulfolobaceae</taxon>
        <taxon>Stygiolobus</taxon>
    </lineage>
</organism>